<reference evidence="1 2" key="1">
    <citation type="submission" date="2024-06" db="EMBL/GenBank/DDBJ databases">
        <title>A chromosome level genome sequence of Diviner's sage (Salvia divinorum).</title>
        <authorList>
            <person name="Ford S.A."/>
            <person name="Ro D.-K."/>
            <person name="Ness R.W."/>
            <person name="Phillips M.A."/>
        </authorList>
    </citation>
    <scope>NUCLEOTIDE SEQUENCE [LARGE SCALE GENOMIC DNA]</scope>
    <source>
        <strain evidence="1">SAF-2024a</strain>
        <tissue evidence="1">Leaf</tissue>
    </source>
</reference>
<gene>
    <name evidence="1" type="ORF">AAHA92_11872</name>
</gene>
<proteinExistence type="predicted"/>
<protein>
    <submittedName>
        <fullName evidence="1">Uncharacterized protein</fullName>
    </submittedName>
</protein>
<organism evidence="1 2">
    <name type="scientific">Salvia divinorum</name>
    <name type="common">Maria pastora</name>
    <name type="synonym">Diviner's sage</name>
    <dbReference type="NCBI Taxonomy" id="28513"/>
    <lineage>
        <taxon>Eukaryota</taxon>
        <taxon>Viridiplantae</taxon>
        <taxon>Streptophyta</taxon>
        <taxon>Embryophyta</taxon>
        <taxon>Tracheophyta</taxon>
        <taxon>Spermatophyta</taxon>
        <taxon>Magnoliopsida</taxon>
        <taxon>eudicotyledons</taxon>
        <taxon>Gunneridae</taxon>
        <taxon>Pentapetalae</taxon>
        <taxon>asterids</taxon>
        <taxon>lamiids</taxon>
        <taxon>Lamiales</taxon>
        <taxon>Lamiaceae</taxon>
        <taxon>Nepetoideae</taxon>
        <taxon>Mentheae</taxon>
        <taxon>Salviinae</taxon>
        <taxon>Salvia</taxon>
        <taxon>Salvia subgen. Calosphace</taxon>
    </lineage>
</organism>
<dbReference type="EMBL" id="JBEAFC010000005">
    <property type="protein sequence ID" value="KAL1556220.1"/>
    <property type="molecule type" value="Genomic_DNA"/>
</dbReference>
<evidence type="ECO:0000313" key="1">
    <source>
        <dbReference type="EMBL" id="KAL1556220.1"/>
    </source>
</evidence>
<name>A0ABD1HJR7_SALDI</name>
<sequence>MFSLLNVNTPPARSFSENSLLFRNSLRLIGKLKLNQLRRFTASLRALFFEERTSPAEVACSGVELLARKVGNGLLQMLIPTYLQLDSYPTCRFFPQGSIAWWMLVLELIGSVLQVPFPVTYYGYFYSQLLGL</sequence>
<keyword evidence="2" id="KW-1185">Reference proteome</keyword>
<dbReference type="AlphaFoldDB" id="A0ABD1HJR7"/>
<dbReference type="Proteomes" id="UP001567538">
    <property type="component" value="Unassembled WGS sequence"/>
</dbReference>
<comment type="caution">
    <text evidence="1">The sequence shown here is derived from an EMBL/GenBank/DDBJ whole genome shotgun (WGS) entry which is preliminary data.</text>
</comment>
<evidence type="ECO:0000313" key="2">
    <source>
        <dbReference type="Proteomes" id="UP001567538"/>
    </source>
</evidence>
<accession>A0ABD1HJR7</accession>